<keyword evidence="9 10" id="KW-0472">Membrane</keyword>
<evidence type="ECO:0000256" key="4">
    <source>
        <dbReference type="ARBA" id="ARBA00022475"/>
    </source>
</evidence>
<dbReference type="InterPro" id="IPR047664">
    <property type="entry name" value="SWEET"/>
</dbReference>
<evidence type="ECO:0000256" key="3">
    <source>
        <dbReference type="ARBA" id="ARBA00022448"/>
    </source>
</evidence>
<name>A0ABQ7J7K4_9APIC</name>
<evidence type="ECO:0008006" key="13">
    <source>
        <dbReference type="Google" id="ProtNLM"/>
    </source>
</evidence>
<feature type="transmembrane region" description="Helical" evidence="10">
    <location>
        <begin position="264"/>
        <end position="284"/>
    </location>
</feature>
<feature type="transmembrane region" description="Helical" evidence="10">
    <location>
        <begin position="239"/>
        <end position="258"/>
    </location>
</feature>
<dbReference type="PANTHER" id="PTHR10791">
    <property type="entry name" value="RAG1-ACTIVATING PROTEIN 1"/>
    <property type="match status" value="1"/>
</dbReference>
<dbReference type="PANTHER" id="PTHR10791:SF30">
    <property type="entry name" value="SUGAR TRANSPORTER SWEET1"/>
    <property type="match status" value="1"/>
</dbReference>
<keyword evidence="6 10" id="KW-0812">Transmembrane</keyword>
<dbReference type="Pfam" id="PF03083">
    <property type="entry name" value="MtN3_slv"/>
    <property type="match status" value="2"/>
</dbReference>
<evidence type="ECO:0000256" key="9">
    <source>
        <dbReference type="ARBA" id="ARBA00023136"/>
    </source>
</evidence>
<sequence length="299" mass="34242">MNDKSISSKKLAANEELMISQMKSHLSLHREMGRFSHSIPREKCVSVYFFTWTDFPFSCLLFILICGCFILKFCSDILLRNIDLVFPLFAVISPIFSFLAFLSPVRTIIKALSSRDPNILPVKWFISQSIACIISIYYGFRITSMPFLIANCIGIIIQSAGLACYYTISCHSLKWIRFLSLYFIPTFITIIGGYHLSDSVVGALCGVTQVIVPVFVLLECIYRRWMYAYSDKVRENVPLSLLIMYLLSNLIWAFYGLLLDDAAIHLPAFIGLVILFLNIVLQYWTPPRFIRESLIDETL</sequence>
<evidence type="ECO:0000256" key="10">
    <source>
        <dbReference type="SAM" id="Phobius"/>
    </source>
</evidence>
<keyword evidence="4" id="KW-1003">Cell membrane</keyword>
<gene>
    <name evidence="11" type="ORF">IE077_004123</name>
</gene>
<evidence type="ECO:0000256" key="7">
    <source>
        <dbReference type="ARBA" id="ARBA00022737"/>
    </source>
</evidence>
<keyword evidence="8 10" id="KW-1133">Transmembrane helix</keyword>
<reference evidence="11 12" key="1">
    <citation type="journal article" date="2020" name="bioRxiv">
        <title>Metabolic contributions of an alphaproteobacterial endosymbiont in the apicomplexan Cardiosporidium cionae.</title>
        <authorList>
            <person name="Hunter E.S."/>
            <person name="Paight C.J."/>
            <person name="Lane C.E."/>
        </authorList>
    </citation>
    <scope>NUCLEOTIDE SEQUENCE [LARGE SCALE GENOMIC DNA]</scope>
    <source>
        <strain evidence="11">ESH_2018</strain>
    </source>
</reference>
<comment type="similarity">
    <text evidence="2">Belongs to the SWEET sugar transporter family.</text>
</comment>
<dbReference type="Proteomes" id="UP000823046">
    <property type="component" value="Unassembled WGS sequence"/>
</dbReference>
<comment type="subcellular location">
    <subcellularLocation>
        <location evidence="1">Cell membrane</location>
        <topology evidence="1">Multi-pass membrane protein</topology>
    </subcellularLocation>
</comment>
<evidence type="ECO:0000256" key="6">
    <source>
        <dbReference type="ARBA" id="ARBA00022692"/>
    </source>
</evidence>
<dbReference type="InterPro" id="IPR004316">
    <property type="entry name" value="SWEET_rpt"/>
</dbReference>
<keyword evidence="7" id="KW-0677">Repeat</keyword>
<evidence type="ECO:0000313" key="11">
    <source>
        <dbReference type="EMBL" id="KAF8819685.1"/>
    </source>
</evidence>
<evidence type="ECO:0000256" key="2">
    <source>
        <dbReference type="ARBA" id="ARBA00007809"/>
    </source>
</evidence>
<feature type="transmembrane region" description="Helical" evidence="10">
    <location>
        <begin position="146"/>
        <end position="168"/>
    </location>
</feature>
<keyword evidence="3" id="KW-0813">Transport</keyword>
<accession>A0ABQ7J7K4</accession>
<protein>
    <recommendedName>
        <fullName evidence="13">Bidirectional sugar transporter SWEET</fullName>
    </recommendedName>
</protein>
<organism evidence="11 12">
    <name type="scientific">Cardiosporidium cionae</name>
    <dbReference type="NCBI Taxonomy" id="476202"/>
    <lineage>
        <taxon>Eukaryota</taxon>
        <taxon>Sar</taxon>
        <taxon>Alveolata</taxon>
        <taxon>Apicomplexa</taxon>
        <taxon>Aconoidasida</taxon>
        <taxon>Nephromycida</taxon>
        <taxon>Cardiosporidium</taxon>
    </lineage>
</organism>
<dbReference type="EMBL" id="JADAQX010000639">
    <property type="protein sequence ID" value="KAF8819685.1"/>
    <property type="molecule type" value="Genomic_DNA"/>
</dbReference>
<keyword evidence="12" id="KW-1185">Reference proteome</keyword>
<feature type="transmembrane region" description="Helical" evidence="10">
    <location>
        <begin position="84"/>
        <end position="102"/>
    </location>
</feature>
<evidence type="ECO:0000313" key="12">
    <source>
        <dbReference type="Proteomes" id="UP000823046"/>
    </source>
</evidence>
<evidence type="ECO:0000256" key="8">
    <source>
        <dbReference type="ARBA" id="ARBA00022989"/>
    </source>
</evidence>
<evidence type="ECO:0000256" key="5">
    <source>
        <dbReference type="ARBA" id="ARBA00022597"/>
    </source>
</evidence>
<feature type="transmembrane region" description="Helical" evidence="10">
    <location>
        <begin position="47"/>
        <end position="72"/>
    </location>
</feature>
<keyword evidence="5" id="KW-0762">Sugar transport</keyword>
<proteinExistence type="inferred from homology"/>
<feature type="transmembrane region" description="Helical" evidence="10">
    <location>
        <begin position="175"/>
        <end position="194"/>
    </location>
</feature>
<feature type="transmembrane region" description="Helical" evidence="10">
    <location>
        <begin position="200"/>
        <end position="218"/>
    </location>
</feature>
<dbReference type="Gene3D" id="1.20.1280.290">
    <property type="match status" value="2"/>
</dbReference>
<evidence type="ECO:0000256" key="1">
    <source>
        <dbReference type="ARBA" id="ARBA00004651"/>
    </source>
</evidence>
<comment type="caution">
    <text evidence="11">The sequence shown here is derived from an EMBL/GenBank/DDBJ whole genome shotgun (WGS) entry which is preliminary data.</text>
</comment>
<feature type="transmembrane region" description="Helical" evidence="10">
    <location>
        <begin position="122"/>
        <end position="140"/>
    </location>
</feature>